<dbReference type="AlphaFoldDB" id="A0A9D1QYH4"/>
<accession>A0A9D1QYH4</accession>
<reference evidence="1" key="1">
    <citation type="journal article" date="2021" name="PeerJ">
        <title>Extensive microbial diversity within the chicken gut microbiome revealed by metagenomics and culture.</title>
        <authorList>
            <person name="Gilroy R."/>
            <person name="Ravi A."/>
            <person name="Getino M."/>
            <person name="Pursley I."/>
            <person name="Horton D.L."/>
            <person name="Alikhan N.F."/>
            <person name="Baker D."/>
            <person name="Gharbi K."/>
            <person name="Hall N."/>
            <person name="Watson M."/>
            <person name="Adriaenssens E.M."/>
            <person name="Foster-Nyarko E."/>
            <person name="Jarju S."/>
            <person name="Secka A."/>
            <person name="Antonio M."/>
            <person name="Oren A."/>
            <person name="Chaudhuri R.R."/>
            <person name="La Ragione R."/>
            <person name="Hildebrand F."/>
            <person name="Pallen M.J."/>
        </authorList>
    </citation>
    <scope>NUCLEOTIDE SEQUENCE</scope>
    <source>
        <strain evidence="1">ChiSxjej5B17-1746</strain>
    </source>
</reference>
<comment type="caution">
    <text evidence="1">The sequence shown here is derived from an EMBL/GenBank/DDBJ whole genome shotgun (WGS) entry which is preliminary data.</text>
</comment>
<gene>
    <name evidence="1" type="ORF">H9874_04455</name>
</gene>
<organism evidence="1 2">
    <name type="scientific">Candidatus Bilophila faecipullorum</name>
    <dbReference type="NCBI Taxonomy" id="2838482"/>
    <lineage>
        <taxon>Bacteria</taxon>
        <taxon>Pseudomonadati</taxon>
        <taxon>Thermodesulfobacteriota</taxon>
        <taxon>Desulfovibrionia</taxon>
        <taxon>Desulfovibrionales</taxon>
        <taxon>Desulfovibrionaceae</taxon>
        <taxon>Bilophila</taxon>
    </lineage>
</organism>
<sequence length="81" mass="9068">MNMLFCVETEYRGIVRLHYFNSLQAVRHFIKTGCRGEGWGTLHRASWDDGELTPLGLITDCNRVDEIEGGIDAVLDALEAA</sequence>
<name>A0A9D1QYH4_9BACT</name>
<reference evidence="1" key="2">
    <citation type="submission" date="2021-04" db="EMBL/GenBank/DDBJ databases">
        <authorList>
            <person name="Gilroy R."/>
        </authorList>
    </citation>
    <scope>NUCLEOTIDE SEQUENCE</scope>
    <source>
        <strain evidence="1">ChiSxjej5B17-1746</strain>
    </source>
</reference>
<protein>
    <submittedName>
        <fullName evidence="1">Uncharacterized protein</fullName>
    </submittedName>
</protein>
<proteinExistence type="predicted"/>
<dbReference type="EMBL" id="DXGI01000159">
    <property type="protein sequence ID" value="HIW78381.1"/>
    <property type="molecule type" value="Genomic_DNA"/>
</dbReference>
<evidence type="ECO:0000313" key="1">
    <source>
        <dbReference type="EMBL" id="HIW78381.1"/>
    </source>
</evidence>
<evidence type="ECO:0000313" key="2">
    <source>
        <dbReference type="Proteomes" id="UP000824264"/>
    </source>
</evidence>
<dbReference type="Proteomes" id="UP000824264">
    <property type="component" value="Unassembled WGS sequence"/>
</dbReference>